<evidence type="ECO:0000256" key="2">
    <source>
        <dbReference type="ARBA" id="ARBA00022448"/>
    </source>
</evidence>
<feature type="region of interest" description="Disordered" evidence="8">
    <location>
        <begin position="989"/>
        <end position="1015"/>
    </location>
</feature>
<dbReference type="InterPro" id="IPR023997">
    <property type="entry name" value="TonB-dep_OMP_SusC/RagA_CS"/>
</dbReference>
<dbReference type="Proteomes" id="UP000244956">
    <property type="component" value="Unassembled WGS sequence"/>
</dbReference>
<evidence type="ECO:0000256" key="5">
    <source>
        <dbReference type="ARBA" id="ARBA00023136"/>
    </source>
</evidence>
<evidence type="ECO:0000256" key="6">
    <source>
        <dbReference type="ARBA" id="ARBA00023237"/>
    </source>
</evidence>
<evidence type="ECO:0000256" key="4">
    <source>
        <dbReference type="ARBA" id="ARBA00022692"/>
    </source>
</evidence>
<accession>A0A2U2B756</accession>
<sequence length="1098" mass="122731">MINSKHYKTMKKNHFFMGYDIFISIPKWLKIMKLLTFFLIIGAFQLTALNGYAQTKKLNLKIENSRLSEVFKAIEENSDFTIFYKSDDLELTPAVSMEVENELVTDALDKALSNTGLTYKIQDKVIVILSEERMRQQQEGRTVAGVVTDTSGDPVPGVNVFVKGTFAGTITDANGEYSIEVKRGDVLVFSFIGFESNEVIIADQNSINISLEEASIGLDEVVAVAYSTQKKSNLTGSVASVSEEELADVSSPSVSNLLQGKAAGVYVVNSSGRPGSGGTIRIRGKGSLSSTQDPLWVIDGVVAGTGAQLSPAEIESISILKDASATALYGSRAANGVILVTTKRAKAGMNKFSASASRGVSWLNTGNFELMNSQQLYDYHQMFQNPDNLPTWWDPERFQNTNTDWFDLATQNGITQKYSLSYLGGSEKIQAAIIGNYYNETGTVKGYDYERFTTRANLDYKVNEKLSFSTKISGSYWSDDNQQHSLYQANLNLPWDDPYNEDGSIKTGKEEEWIGRDKSNYLYDLQWNWSRGKQVGIQGTFGMEYKITPWLTFTSNNNIGYRYHLTESYTDKRSLSGRDDNGSFYDATSLTTTRYTNQMLRFSKNFGGLHDVSAFGGYEFSDYRYEGFNATGKGLPTGFEVLDVTAEAKSVGGSKSENALQSLLFNANYVYDNRYMGQFSFRTDGSSRFSPDKRYANFFTFGVGWNIHRENFMNNAEWVDYLKIRASYGSVGNTPGASYGYLDVYQYTRQYAGIPAAFPQQMKNMGMTWEKAYSSNFAVDARFFNRLGVNFEVYSRNTSDLLHRLALSPLTGFSYQWINAGAIQNNGFELTLSPDIVANDEFTWSMDLNLGINNNEITELYDGDPIITGNRRYTEGYDMDAWYLRKWAGVDPENGRPQWEKEITDEEGNVTGVELTSDYNEATRQMIGKSSPDIFGGILNTISWKGFLVTANFSFVKGVDVYHSARQLFDSDGAYPTYNQMVLADGWSRWQQPGDDATHPKPVNGGNNDSNRPSSRYLEDGSFLRLRNLSLSYNVPQSVLNKLNLKGARFSVSGENLWTLTDFSGYDPEVSEGSATGNVGASSYPLTQRIMFGLNLEF</sequence>
<dbReference type="InterPro" id="IPR011662">
    <property type="entry name" value="Secretin/TonB_short_N"/>
</dbReference>
<dbReference type="Pfam" id="PF13715">
    <property type="entry name" value="CarbopepD_reg_2"/>
    <property type="match status" value="1"/>
</dbReference>
<gene>
    <name evidence="10" type="ORF">DDZ16_12835</name>
</gene>
<keyword evidence="4 7" id="KW-0812">Transmembrane</keyword>
<evidence type="ECO:0000313" key="10">
    <source>
        <dbReference type="EMBL" id="PWD98882.1"/>
    </source>
</evidence>
<proteinExistence type="inferred from homology"/>
<comment type="caution">
    <text evidence="10">The sequence shown here is derived from an EMBL/GenBank/DDBJ whole genome shotgun (WGS) entry which is preliminary data.</text>
</comment>
<dbReference type="FunFam" id="2.60.40.1120:FF:000003">
    <property type="entry name" value="Outer membrane protein Omp121"/>
    <property type="match status" value="1"/>
</dbReference>
<evidence type="ECO:0000256" key="8">
    <source>
        <dbReference type="SAM" id="MobiDB-lite"/>
    </source>
</evidence>
<protein>
    <submittedName>
        <fullName evidence="10">SusC/RagA family TonB-linked outer membrane protein</fullName>
    </submittedName>
</protein>
<dbReference type="NCBIfam" id="TIGR04056">
    <property type="entry name" value="OMP_RagA_SusC"/>
    <property type="match status" value="1"/>
</dbReference>
<evidence type="ECO:0000256" key="7">
    <source>
        <dbReference type="PROSITE-ProRule" id="PRU01360"/>
    </source>
</evidence>
<dbReference type="InterPro" id="IPR036942">
    <property type="entry name" value="Beta-barrel_TonB_sf"/>
</dbReference>
<dbReference type="InterPro" id="IPR039426">
    <property type="entry name" value="TonB-dep_rcpt-like"/>
</dbReference>
<dbReference type="Pfam" id="PF07715">
    <property type="entry name" value="Plug"/>
    <property type="match status" value="1"/>
</dbReference>
<name>A0A2U2B756_9BACT</name>
<dbReference type="SUPFAM" id="SSF49464">
    <property type="entry name" value="Carboxypeptidase regulatory domain-like"/>
    <property type="match status" value="1"/>
</dbReference>
<dbReference type="InterPro" id="IPR008969">
    <property type="entry name" value="CarboxyPept-like_regulatory"/>
</dbReference>
<dbReference type="SUPFAM" id="SSF56935">
    <property type="entry name" value="Porins"/>
    <property type="match status" value="1"/>
</dbReference>
<dbReference type="InterPro" id="IPR023996">
    <property type="entry name" value="TonB-dep_OMP_SusC/RagA"/>
</dbReference>
<comment type="similarity">
    <text evidence="7">Belongs to the TonB-dependent receptor family.</text>
</comment>
<dbReference type="PROSITE" id="PS52016">
    <property type="entry name" value="TONB_DEPENDENT_REC_3"/>
    <property type="match status" value="1"/>
</dbReference>
<dbReference type="AlphaFoldDB" id="A0A2U2B756"/>
<evidence type="ECO:0000256" key="3">
    <source>
        <dbReference type="ARBA" id="ARBA00022452"/>
    </source>
</evidence>
<dbReference type="InterPro" id="IPR037066">
    <property type="entry name" value="Plug_dom_sf"/>
</dbReference>
<comment type="subcellular location">
    <subcellularLocation>
        <location evidence="1 7">Cell outer membrane</location>
        <topology evidence="1 7">Multi-pass membrane protein</topology>
    </subcellularLocation>
</comment>
<reference evidence="10 11" key="1">
    <citation type="submission" date="2018-05" db="EMBL/GenBank/DDBJ databases">
        <title>Marinilabilia rubrum sp. nov., isolated from saltern sediment.</title>
        <authorList>
            <person name="Zhang R."/>
        </authorList>
    </citation>
    <scope>NUCLEOTIDE SEQUENCE [LARGE SCALE GENOMIC DNA]</scope>
    <source>
        <strain evidence="10 11">WTE16</strain>
    </source>
</reference>
<dbReference type="SMART" id="SM00965">
    <property type="entry name" value="STN"/>
    <property type="match status" value="1"/>
</dbReference>
<evidence type="ECO:0000259" key="9">
    <source>
        <dbReference type="SMART" id="SM00965"/>
    </source>
</evidence>
<dbReference type="EMBL" id="QEWP01000010">
    <property type="protein sequence ID" value="PWD98882.1"/>
    <property type="molecule type" value="Genomic_DNA"/>
</dbReference>
<keyword evidence="3 7" id="KW-1134">Transmembrane beta strand</keyword>
<dbReference type="InterPro" id="IPR012910">
    <property type="entry name" value="Plug_dom"/>
</dbReference>
<keyword evidence="2 7" id="KW-0813">Transport</keyword>
<keyword evidence="5 7" id="KW-0472">Membrane</keyword>
<dbReference type="GO" id="GO:0009279">
    <property type="term" value="C:cell outer membrane"/>
    <property type="evidence" value="ECO:0007669"/>
    <property type="project" value="UniProtKB-SubCell"/>
</dbReference>
<organism evidence="10 11">
    <name type="scientific">Marinilabilia rubra</name>
    <dbReference type="NCBI Taxonomy" id="2162893"/>
    <lineage>
        <taxon>Bacteria</taxon>
        <taxon>Pseudomonadati</taxon>
        <taxon>Bacteroidota</taxon>
        <taxon>Bacteroidia</taxon>
        <taxon>Marinilabiliales</taxon>
        <taxon>Marinilabiliaceae</taxon>
        <taxon>Marinilabilia</taxon>
    </lineage>
</organism>
<dbReference type="Pfam" id="PF07660">
    <property type="entry name" value="STN"/>
    <property type="match status" value="1"/>
</dbReference>
<dbReference type="Gene3D" id="2.40.170.20">
    <property type="entry name" value="TonB-dependent receptor, beta-barrel domain"/>
    <property type="match status" value="1"/>
</dbReference>
<feature type="compositionally biased region" description="Polar residues" evidence="8">
    <location>
        <begin position="1005"/>
        <end position="1014"/>
    </location>
</feature>
<keyword evidence="6 7" id="KW-0998">Cell outer membrane</keyword>
<evidence type="ECO:0000256" key="1">
    <source>
        <dbReference type="ARBA" id="ARBA00004571"/>
    </source>
</evidence>
<dbReference type="Gene3D" id="2.60.40.1120">
    <property type="entry name" value="Carboxypeptidase-like, regulatory domain"/>
    <property type="match status" value="1"/>
</dbReference>
<dbReference type="NCBIfam" id="TIGR04057">
    <property type="entry name" value="SusC_RagA_signa"/>
    <property type="match status" value="1"/>
</dbReference>
<feature type="domain" description="Secretin/TonB short N-terminal" evidence="9">
    <location>
        <begin position="80"/>
        <end position="131"/>
    </location>
</feature>
<dbReference type="Gene3D" id="2.170.130.10">
    <property type="entry name" value="TonB-dependent receptor, plug domain"/>
    <property type="match status" value="1"/>
</dbReference>
<evidence type="ECO:0000313" key="11">
    <source>
        <dbReference type="Proteomes" id="UP000244956"/>
    </source>
</evidence>
<keyword evidence="11" id="KW-1185">Reference proteome</keyword>